<keyword evidence="3" id="KW-1185">Reference proteome</keyword>
<proteinExistence type="predicted"/>
<comment type="caution">
    <text evidence="2">The sequence shown here is derived from an EMBL/GenBank/DDBJ whole genome shotgun (WGS) entry which is preliminary data.</text>
</comment>
<keyword evidence="1" id="KW-0472">Membrane</keyword>
<dbReference type="EMBL" id="PVTH01000006">
    <property type="protein sequence ID" value="PRY52334.1"/>
    <property type="molecule type" value="Genomic_DNA"/>
</dbReference>
<protein>
    <recommendedName>
        <fullName evidence="4">Rod shape-determining protein MreD</fullName>
    </recommendedName>
</protein>
<dbReference type="Pfam" id="PF20221">
    <property type="entry name" value="DUF6580"/>
    <property type="match status" value="1"/>
</dbReference>
<dbReference type="Proteomes" id="UP000238034">
    <property type="component" value="Unassembled WGS sequence"/>
</dbReference>
<dbReference type="OrthoDB" id="9806699at2"/>
<feature type="transmembrane region" description="Helical" evidence="1">
    <location>
        <begin position="143"/>
        <end position="165"/>
    </location>
</feature>
<dbReference type="RefSeq" id="WP_106293368.1">
    <property type="nucleotide sequence ID" value="NZ_PVTH01000006.1"/>
</dbReference>
<evidence type="ECO:0008006" key="4">
    <source>
        <dbReference type="Google" id="ProtNLM"/>
    </source>
</evidence>
<dbReference type="InterPro" id="IPR046487">
    <property type="entry name" value="DUF6580"/>
</dbReference>
<dbReference type="PROSITE" id="PS51257">
    <property type="entry name" value="PROKAR_LIPOPROTEIN"/>
    <property type="match status" value="1"/>
</dbReference>
<dbReference type="AlphaFoldDB" id="A0A2T0U338"/>
<name>A0A2T0U338_9SPHI</name>
<feature type="transmembrane region" description="Helical" evidence="1">
    <location>
        <begin position="32"/>
        <end position="48"/>
    </location>
</feature>
<accession>A0A2T0U338</accession>
<evidence type="ECO:0000256" key="1">
    <source>
        <dbReference type="SAM" id="Phobius"/>
    </source>
</evidence>
<gene>
    <name evidence="2" type="ORF">B0I27_10694</name>
</gene>
<keyword evidence="1" id="KW-1133">Transmembrane helix</keyword>
<organism evidence="2 3">
    <name type="scientific">Arcticibacter pallidicorallinus</name>
    <dbReference type="NCBI Taxonomy" id="1259464"/>
    <lineage>
        <taxon>Bacteria</taxon>
        <taxon>Pseudomonadati</taxon>
        <taxon>Bacteroidota</taxon>
        <taxon>Sphingobacteriia</taxon>
        <taxon>Sphingobacteriales</taxon>
        <taxon>Sphingobacteriaceae</taxon>
        <taxon>Arcticibacter</taxon>
    </lineage>
</organism>
<sequence>MTKMVLSSRFLVLTGLILLAACTRALPLYIPHIWNFTAVGALAIFAGAQFQNKTLAFLVPLMAMAVSDIFLGNGFNMAVYIGFIVMVACGIAIRGKVSPTSIALSSIAGAIFFFLITNFAFLYPWYPHNMGGVIQSYVMGLPFLRNMIIADAIYGTILFGGFYLLEKGFPKLALVRA</sequence>
<keyword evidence="1" id="KW-0812">Transmembrane</keyword>
<feature type="transmembrane region" description="Helical" evidence="1">
    <location>
        <begin position="102"/>
        <end position="123"/>
    </location>
</feature>
<feature type="transmembrane region" description="Helical" evidence="1">
    <location>
        <begin position="77"/>
        <end position="95"/>
    </location>
</feature>
<feature type="transmembrane region" description="Helical" evidence="1">
    <location>
        <begin position="55"/>
        <end position="71"/>
    </location>
</feature>
<reference evidence="2 3" key="1">
    <citation type="submission" date="2018-03" db="EMBL/GenBank/DDBJ databases">
        <title>Genomic Encyclopedia of Type Strains, Phase III (KMG-III): the genomes of soil and plant-associated and newly described type strains.</title>
        <authorList>
            <person name="Whitman W."/>
        </authorList>
    </citation>
    <scope>NUCLEOTIDE SEQUENCE [LARGE SCALE GENOMIC DNA]</scope>
    <source>
        <strain evidence="2 3">CGMCC 1.9313</strain>
    </source>
</reference>
<evidence type="ECO:0000313" key="2">
    <source>
        <dbReference type="EMBL" id="PRY52334.1"/>
    </source>
</evidence>
<evidence type="ECO:0000313" key="3">
    <source>
        <dbReference type="Proteomes" id="UP000238034"/>
    </source>
</evidence>